<name>A0A8M8VAW0_SESIN</name>
<evidence type="ECO:0000313" key="3">
    <source>
        <dbReference type="RefSeq" id="XP_020553444.1"/>
    </source>
</evidence>
<dbReference type="SUPFAM" id="SSF56672">
    <property type="entry name" value="DNA/RNA polymerases"/>
    <property type="match status" value="1"/>
</dbReference>
<evidence type="ECO:0000313" key="2">
    <source>
        <dbReference type="Proteomes" id="UP000504604"/>
    </source>
</evidence>
<dbReference type="Pfam" id="PF07727">
    <property type="entry name" value="RVT_2"/>
    <property type="match status" value="1"/>
</dbReference>
<dbReference type="AlphaFoldDB" id="A0A8M8VAW0"/>
<protein>
    <submittedName>
        <fullName evidence="3">Uncharacterized protein LOC110012820</fullName>
    </submittedName>
</protein>
<organism evidence="2 3">
    <name type="scientific">Sesamum indicum</name>
    <name type="common">Oriental sesame</name>
    <name type="synonym">Sesamum orientale</name>
    <dbReference type="NCBI Taxonomy" id="4182"/>
    <lineage>
        <taxon>Eukaryota</taxon>
        <taxon>Viridiplantae</taxon>
        <taxon>Streptophyta</taxon>
        <taxon>Embryophyta</taxon>
        <taxon>Tracheophyta</taxon>
        <taxon>Spermatophyta</taxon>
        <taxon>Magnoliopsida</taxon>
        <taxon>eudicotyledons</taxon>
        <taxon>Gunneridae</taxon>
        <taxon>Pentapetalae</taxon>
        <taxon>asterids</taxon>
        <taxon>lamiids</taxon>
        <taxon>Lamiales</taxon>
        <taxon>Pedaliaceae</taxon>
        <taxon>Sesamum</taxon>
    </lineage>
</organism>
<dbReference type="RefSeq" id="XP_020553444.1">
    <property type="nucleotide sequence ID" value="XM_020697785.1"/>
</dbReference>
<keyword evidence="2" id="KW-1185">Reference proteome</keyword>
<feature type="domain" description="Reverse transcriptase Ty1/copia-type" evidence="1">
    <location>
        <begin position="12"/>
        <end position="121"/>
    </location>
</feature>
<dbReference type="GeneID" id="110012820"/>
<dbReference type="PANTHER" id="PTHR11439:SF469">
    <property type="entry name" value="REVERSE TRANSCRIPTASE TY1_COPIA-TYPE DOMAIN-CONTAINING PROTEIN"/>
    <property type="match status" value="1"/>
</dbReference>
<sequence length="169" mass="19144">MASSRLQDRNLELTNKLFNFGFTQSSHEHCLFIKNTDSEFTALLVYVDDILLTEFSEVALHSVKTYLDQLFTIKDLRPAKYFLGLELARSSHGIHVTQHKYLQDILADTSMLEGKPSPTPLPSGLKLVCDDGSLLPDPGVYRRLVGCLLYLGFTRPDISFFVQQLSQFL</sequence>
<accession>A0A8M8VAW0</accession>
<dbReference type="InterPro" id="IPR013103">
    <property type="entry name" value="RVT_2"/>
</dbReference>
<dbReference type="KEGG" id="sind:110012820"/>
<reference evidence="3" key="1">
    <citation type="submission" date="2025-08" db="UniProtKB">
        <authorList>
            <consortium name="RefSeq"/>
        </authorList>
    </citation>
    <scope>IDENTIFICATION</scope>
</reference>
<proteinExistence type="predicted"/>
<dbReference type="Proteomes" id="UP000504604">
    <property type="component" value="Linkage group LG11"/>
</dbReference>
<gene>
    <name evidence="3" type="primary">LOC110012820</name>
</gene>
<dbReference type="PANTHER" id="PTHR11439">
    <property type="entry name" value="GAG-POL-RELATED RETROTRANSPOSON"/>
    <property type="match status" value="1"/>
</dbReference>
<dbReference type="OrthoDB" id="892939at2759"/>
<dbReference type="InterPro" id="IPR043502">
    <property type="entry name" value="DNA/RNA_pol_sf"/>
</dbReference>
<evidence type="ECO:0000259" key="1">
    <source>
        <dbReference type="Pfam" id="PF07727"/>
    </source>
</evidence>